<dbReference type="InterPro" id="IPR025665">
    <property type="entry name" value="Beta-barrel_OMP_2"/>
</dbReference>
<evidence type="ECO:0000313" key="3">
    <source>
        <dbReference type="EMBL" id="MCO4292350.1"/>
    </source>
</evidence>
<dbReference type="AlphaFoldDB" id="A0A9X2F1D1"/>
<organism evidence="3 4">
    <name type="scientific">Solitalea agri</name>
    <dbReference type="NCBI Taxonomy" id="2953739"/>
    <lineage>
        <taxon>Bacteria</taxon>
        <taxon>Pseudomonadati</taxon>
        <taxon>Bacteroidota</taxon>
        <taxon>Sphingobacteriia</taxon>
        <taxon>Sphingobacteriales</taxon>
        <taxon>Sphingobacteriaceae</taxon>
        <taxon>Solitalea</taxon>
    </lineage>
</organism>
<evidence type="ECO:0000259" key="2">
    <source>
        <dbReference type="Pfam" id="PF13568"/>
    </source>
</evidence>
<sequence>MKKFYLLIVATLLSGAAFAQSVKYGIKVGANLANVTKTTFEFNGASEESLQPKSLMGYQFGTFANISLANTFAIQPELLFSTQGWKGKESGVEEGTPYTAETTFKSTYLNVPVLFEYKPILGLGFILGPQFGYQINKKQDFKVSALGMSQTESLNSEDLDNEAKDAGFEYNKFDLAAVVGAQYTITKFVVGLRYNMGLTSSSKSNIDGLKLKGGKNNVFNFSVGYTF</sequence>
<dbReference type="Pfam" id="PF13568">
    <property type="entry name" value="OMP_b-brl_2"/>
    <property type="match status" value="1"/>
</dbReference>
<feature type="chain" id="PRO_5040879801" evidence="1">
    <location>
        <begin position="20"/>
        <end position="227"/>
    </location>
</feature>
<dbReference type="RefSeq" id="WP_252586688.1">
    <property type="nucleotide sequence ID" value="NZ_JAMWYS010000024.1"/>
</dbReference>
<evidence type="ECO:0000256" key="1">
    <source>
        <dbReference type="SAM" id="SignalP"/>
    </source>
</evidence>
<keyword evidence="4" id="KW-1185">Reference proteome</keyword>
<dbReference type="EMBL" id="JAMWYS010000024">
    <property type="protein sequence ID" value="MCO4292350.1"/>
    <property type="molecule type" value="Genomic_DNA"/>
</dbReference>
<evidence type="ECO:0000313" key="4">
    <source>
        <dbReference type="Proteomes" id="UP001155182"/>
    </source>
</evidence>
<protein>
    <submittedName>
        <fullName evidence="3">PorT family protein</fullName>
    </submittedName>
</protein>
<keyword evidence="1" id="KW-0732">Signal</keyword>
<accession>A0A9X2F1D1</accession>
<proteinExistence type="predicted"/>
<comment type="caution">
    <text evidence="3">The sequence shown here is derived from an EMBL/GenBank/DDBJ whole genome shotgun (WGS) entry which is preliminary data.</text>
</comment>
<reference evidence="3" key="1">
    <citation type="submission" date="2022-06" db="EMBL/GenBank/DDBJ databases">
        <title>Solitalea sp. MAHUQ-68 isolated from rhizospheric soil.</title>
        <authorList>
            <person name="Huq M.A."/>
        </authorList>
    </citation>
    <scope>NUCLEOTIDE SEQUENCE</scope>
    <source>
        <strain evidence="3">MAHUQ-68</strain>
    </source>
</reference>
<name>A0A9X2F1D1_9SPHI</name>
<feature type="domain" description="Outer membrane protein beta-barrel" evidence="2">
    <location>
        <begin position="18"/>
        <end position="201"/>
    </location>
</feature>
<feature type="signal peptide" evidence="1">
    <location>
        <begin position="1"/>
        <end position="19"/>
    </location>
</feature>
<gene>
    <name evidence="3" type="ORF">NF867_05675</name>
</gene>
<dbReference type="Proteomes" id="UP001155182">
    <property type="component" value="Unassembled WGS sequence"/>
</dbReference>